<comment type="caution">
    <text evidence="2">The sequence shown here is derived from an EMBL/GenBank/DDBJ whole genome shotgun (WGS) entry which is preliminary data.</text>
</comment>
<keyword evidence="1" id="KW-0175">Coiled coil</keyword>
<gene>
    <name evidence="2" type="ORF">THAOC_34191</name>
</gene>
<organism evidence="2 3">
    <name type="scientific">Thalassiosira oceanica</name>
    <name type="common">Marine diatom</name>
    <dbReference type="NCBI Taxonomy" id="159749"/>
    <lineage>
        <taxon>Eukaryota</taxon>
        <taxon>Sar</taxon>
        <taxon>Stramenopiles</taxon>
        <taxon>Ochrophyta</taxon>
        <taxon>Bacillariophyta</taxon>
        <taxon>Coscinodiscophyceae</taxon>
        <taxon>Thalassiosirophycidae</taxon>
        <taxon>Thalassiosirales</taxon>
        <taxon>Thalassiosiraceae</taxon>
        <taxon>Thalassiosira</taxon>
    </lineage>
</organism>
<evidence type="ECO:0008006" key="4">
    <source>
        <dbReference type="Google" id="ProtNLM"/>
    </source>
</evidence>
<evidence type="ECO:0000313" key="3">
    <source>
        <dbReference type="Proteomes" id="UP000266841"/>
    </source>
</evidence>
<protein>
    <recommendedName>
        <fullName evidence="4">DDE Tnp4 domain-containing protein</fullName>
    </recommendedName>
</protein>
<feature type="coiled-coil region" evidence="1">
    <location>
        <begin position="27"/>
        <end position="68"/>
    </location>
</feature>
<name>K0R2X7_THAOC</name>
<keyword evidence="3" id="KW-1185">Reference proteome</keyword>
<sequence length="362" mass="41576">MGVSTSYRESRLAAKVETLEKEKDDLVGNFTNIIRCLRAEVDKLKQEKAEMKTKLKELTTVNSNLRQQILEEKSMSGRKAPPEPIDDGELLSLGLSLVGFGPSRQKVRNELKLRRWRAHYGIAPKAVFKLMEDMKKYQAQPFNLLHLLMSIGWLKMYETEELLSGRWGLSEQTCRETVRDYQARIQSLKPRKISFSGLSRNCEFCPVDTVHIRCFEFRCDPSNKWYSMVSNHMVRKPPSIDDCVFLRGGSKDAPKATWDRSALYFHVPSWVKLVGDSAYDSQPDKVTPTLGSHAPETKKLFARMKSMQETFFKRCKDFNVLTNGFRHGTCTEDKLAKIKLAFESVAVLLAYDFENGHPLFEV</sequence>
<evidence type="ECO:0000313" key="2">
    <source>
        <dbReference type="EMBL" id="EJK47113.1"/>
    </source>
</evidence>
<evidence type="ECO:0000256" key="1">
    <source>
        <dbReference type="SAM" id="Coils"/>
    </source>
</evidence>
<dbReference type="Proteomes" id="UP000266841">
    <property type="component" value="Unassembled WGS sequence"/>
</dbReference>
<reference evidence="2 3" key="1">
    <citation type="journal article" date="2012" name="Genome Biol.">
        <title>Genome and low-iron response of an oceanic diatom adapted to chronic iron limitation.</title>
        <authorList>
            <person name="Lommer M."/>
            <person name="Specht M."/>
            <person name="Roy A.S."/>
            <person name="Kraemer L."/>
            <person name="Andreson R."/>
            <person name="Gutowska M.A."/>
            <person name="Wolf J."/>
            <person name="Bergner S.V."/>
            <person name="Schilhabel M.B."/>
            <person name="Klostermeier U.C."/>
            <person name="Beiko R.G."/>
            <person name="Rosenstiel P."/>
            <person name="Hippler M."/>
            <person name="Laroche J."/>
        </authorList>
    </citation>
    <scope>NUCLEOTIDE SEQUENCE [LARGE SCALE GENOMIC DNA]</scope>
    <source>
        <strain evidence="2 3">CCMP1005</strain>
    </source>
</reference>
<dbReference type="AlphaFoldDB" id="K0R2X7"/>
<dbReference type="OrthoDB" id="40315at2759"/>
<proteinExistence type="predicted"/>
<dbReference type="EMBL" id="AGNL01047338">
    <property type="protein sequence ID" value="EJK47113.1"/>
    <property type="molecule type" value="Genomic_DNA"/>
</dbReference>
<accession>K0R2X7</accession>